<dbReference type="Proteomes" id="UP000315471">
    <property type="component" value="Unassembled WGS sequence"/>
</dbReference>
<keyword evidence="1" id="KW-1133">Transmembrane helix</keyword>
<feature type="transmembrane region" description="Helical" evidence="1">
    <location>
        <begin position="43"/>
        <end position="65"/>
    </location>
</feature>
<dbReference type="AlphaFoldDB" id="A0A5C6E807"/>
<accession>A0A5C6E807</accession>
<keyword evidence="1" id="KW-0472">Membrane</keyword>
<evidence type="ECO:0000313" key="3">
    <source>
        <dbReference type="Proteomes" id="UP000315471"/>
    </source>
</evidence>
<comment type="caution">
    <text evidence="2">The sequence shown here is derived from an EMBL/GenBank/DDBJ whole genome shotgun (WGS) entry which is preliminary data.</text>
</comment>
<organism evidence="2 3">
    <name type="scientific">Novipirellula aureliae</name>
    <dbReference type="NCBI Taxonomy" id="2527966"/>
    <lineage>
        <taxon>Bacteria</taxon>
        <taxon>Pseudomonadati</taxon>
        <taxon>Planctomycetota</taxon>
        <taxon>Planctomycetia</taxon>
        <taxon>Pirellulales</taxon>
        <taxon>Pirellulaceae</taxon>
        <taxon>Novipirellula</taxon>
    </lineage>
</organism>
<name>A0A5C6E807_9BACT</name>
<protein>
    <submittedName>
        <fullName evidence="2">Uncharacterized protein</fullName>
    </submittedName>
</protein>
<evidence type="ECO:0000256" key="1">
    <source>
        <dbReference type="SAM" id="Phobius"/>
    </source>
</evidence>
<proteinExistence type="predicted"/>
<keyword evidence="1" id="KW-0812">Transmembrane</keyword>
<keyword evidence="3" id="KW-1185">Reference proteome</keyword>
<dbReference type="EMBL" id="SJPY01000001">
    <property type="protein sequence ID" value="TWU44970.1"/>
    <property type="molecule type" value="Genomic_DNA"/>
</dbReference>
<gene>
    <name evidence="2" type="ORF">Q31b_01410</name>
</gene>
<sequence>MKDPCSVGSCTRSITNSGEAALSSTEFIRYYKLATRHIRTRRFGISAVGVNANFALFCPISVFIAKIRYHLAKIKAYEIRPISLKSCHGGPFLAT</sequence>
<evidence type="ECO:0000313" key="2">
    <source>
        <dbReference type="EMBL" id="TWU44970.1"/>
    </source>
</evidence>
<reference evidence="2 3" key="1">
    <citation type="submission" date="2019-02" db="EMBL/GenBank/DDBJ databases">
        <title>Deep-cultivation of Planctomycetes and their phenomic and genomic characterization uncovers novel biology.</title>
        <authorList>
            <person name="Wiegand S."/>
            <person name="Jogler M."/>
            <person name="Boedeker C."/>
            <person name="Pinto D."/>
            <person name="Vollmers J."/>
            <person name="Rivas-Marin E."/>
            <person name="Kohn T."/>
            <person name="Peeters S.H."/>
            <person name="Heuer A."/>
            <person name="Rast P."/>
            <person name="Oberbeckmann S."/>
            <person name="Bunk B."/>
            <person name="Jeske O."/>
            <person name="Meyerdierks A."/>
            <person name="Storesund J.E."/>
            <person name="Kallscheuer N."/>
            <person name="Luecker S."/>
            <person name="Lage O.M."/>
            <person name="Pohl T."/>
            <person name="Merkel B.J."/>
            <person name="Hornburger P."/>
            <person name="Mueller R.-W."/>
            <person name="Bruemmer F."/>
            <person name="Labrenz M."/>
            <person name="Spormann A.M."/>
            <person name="Op Den Camp H."/>
            <person name="Overmann J."/>
            <person name="Amann R."/>
            <person name="Jetten M.S.M."/>
            <person name="Mascher T."/>
            <person name="Medema M.H."/>
            <person name="Devos D.P."/>
            <person name="Kaster A.-K."/>
            <person name="Ovreas L."/>
            <person name="Rohde M."/>
            <person name="Galperin M.Y."/>
            <person name="Jogler C."/>
        </authorList>
    </citation>
    <scope>NUCLEOTIDE SEQUENCE [LARGE SCALE GENOMIC DNA]</scope>
    <source>
        <strain evidence="2 3">Q31b</strain>
    </source>
</reference>